<dbReference type="GO" id="GO:0009244">
    <property type="term" value="P:lipopolysaccharide core region biosynthetic process"/>
    <property type="evidence" value="ECO:0007669"/>
    <property type="project" value="TreeGrafter"/>
</dbReference>
<dbReference type="OrthoDB" id="9797795at2"/>
<dbReference type="GO" id="GO:0008713">
    <property type="term" value="F:ADP-heptose-lipopolysaccharide heptosyltransferase activity"/>
    <property type="evidence" value="ECO:0007669"/>
    <property type="project" value="TreeGrafter"/>
</dbReference>
<keyword evidence="2 3" id="KW-0808">Transferase</keyword>
<dbReference type="GO" id="GO:0005829">
    <property type="term" value="C:cytosol"/>
    <property type="evidence" value="ECO:0007669"/>
    <property type="project" value="TreeGrafter"/>
</dbReference>
<dbReference type="SUPFAM" id="SSF53756">
    <property type="entry name" value="UDP-Glycosyltransferase/glycogen phosphorylase"/>
    <property type="match status" value="1"/>
</dbReference>
<keyword evidence="1" id="KW-0328">Glycosyltransferase</keyword>
<sequence length="331" mass="35843">MAPGSFPILFITATRIGDAVLSSGLVKRLADEIPNARFTIVAGPAAAPLFAQVPNLDEVIVFAKAKDGSHWFDLWRKVRRRRWGLIVDLRGSAISRFLSTKRRAVYRKPTEPMHKVLEAARTLRIEDSPAAPYIYTSPDIEAYADDLTAGSGPILAVAPAANWVGKTWPVERFSRVAMRLLGPDGPMRGGRLMVLGGPEDQKLAPGLKDVVPRSRFIDLAGKVDLVTAFACLKRARLFMGNDSGTMHLAAAAGIPTLGLFGPSDERHYAPWGEAARVVRGPRSFEQIHAVDPGFSQALCHMMDLSVDTVAQAAAALFTDTEPSRLNEGAHG</sequence>
<gene>
    <name evidence="3" type="ORF">DJ021_09770</name>
</gene>
<evidence type="ECO:0000313" key="3">
    <source>
        <dbReference type="EMBL" id="RAK60073.1"/>
    </source>
</evidence>
<protein>
    <submittedName>
        <fullName evidence="3">Glycosyltransferase family 9 protein</fullName>
    </submittedName>
</protein>
<dbReference type="InterPro" id="IPR051199">
    <property type="entry name" value="LPS_LOS_Heptosyltrfase"/>
</dbReference>
<evidence type="ECO:0000256" key="2">
    <source>
        <dbReference type="ARBA" id="ARBA00022679"/>
    </source>
</evidence>
<dbReference type="Gene3D" id="3.40.50.2000">
    <property type="entry name" value="Glycogen Phosphorylase B"/>
    <property type="match status" value="2"/>
</dbReference>
<accession>A0A328AYR9</accession>
<organism evidence="3 4">
    <name type="scientific">Phenylobacterium hankyongense</name>
    <dbReference type="NCBI Taxonomy" id="1813876"/>
    <lineage>
        <taxon>Bacteria</taxon>
        <taxon>Pseudomonadati</taxon>
        <taxon>Pseudomonadota</taxon>
        <taxon>Alphaproteobacteria</taxon>
        <taxon>Caulobacterales</taxon>
        <taxon>Caulobacteraceae</taxon>
        <taxon>Phenylobacterium</taxon>
    </lineage>
</organism>
<dbReference type="Pfam" id="PF01075">
    <property type="entry name" value="Glyco_transf_9"/>
    <property type="match status" value="1"/>
</dbReference>
<keyword evidence="4" id="KW-1185">Reference proteome</keyword>
<evidence type="ECO:0000313" key="4">
    <source>
        <dbReference type="Proteomes" id="UP000249842"/>
    </source>
</evidence>
<dbReference type="InterPro" id="IPR002201">
    <property type="entry name" value="Glyco_trans_9"/>
</dbReference>
<dbReference type="Proteomes" id="UP000249842">
    <property type="component" value="Unassembled WGS sequence"/>
</dbReference>
<proteinExistence type="predicted"/>
<dbReference type="RefSeq" id="WP_111457366.1">
    <property type="nucleotide sequence ID" value="NZ_QFYP01000001.1"/>
</dbReference>
<reference evidence="4" key="1">
    <citation type="submission" date="2018-05" db="EMBL/GenBank/DDBJ databases">
        <authorList>
            <person name="Li X."/>
        </authorList>
    </citation>
    <scope>NUCLEOTIDE SEQUENCE [LARGE SCALE GENOMIC DNA]</scope>
    <source>
        <strain evidence="4">HKS-05</strain>
    </source>
</reference>
<dbReference type="CDD" id="cd03789">
    <property type="entry name" value="GT9_LPS_heptosyltransferase"/>
    <property type="match status" value="1"/>
</dbReference>
<dbReference type="EMBL" id="QFYP01000001">
    <property type="protein sequence ID" value="RAK60073.1"/>
    <property type="molecule type" value="Genomic_DNA"/>
</dbReference>
<dbReference type="AlphaFoldDB" id="A0A328AYR9"/>
<name>A0A328AYR9_9CAUL</name>
<comment type="caution">
    <text evidence="3">The sequence shown here is derived from an EMBL/GenBank/DDBJ whole genome shotgun (WGS) entry which is preliminary data.</text>
</comment>
<evidence type="ECO:0000256" key="1">
    <source>
        <dbReference type="ARBA" id="ARBA00022676"/>
    </source>
</evidence>
<dbReference type="PANTHER" id="PTHR30160">
    <property type="entry name" value="TETRAACYLDISACCHARIDE 4'-KINASE-RELATED"/>
    <property type="match status" value="1"/>
</dbReference>